<dbReference type="PANTHER" id="PTHR46566:SF5">
    <property type="entry name" value="1-PHOSPHOFRUCTOKINASE"/>
    <property type="match status" value="1"/>
</dbReference>
<proteinExistence type="inferred from homology"/>
<dbReference type="STRING" id="1770053.SAMN05216551_101602"/>
<dbReference type="NCBIfam" id="TIGR03168">
    <property type="entry name" value="1-PFK"/>
    <property type="match status" value="1"/>
</dbReference>
<comment type="similarity">
    <text evidence="1 6">Belongs to the carbohydrate kinase PfkB family.</text>
</comment>
<dbReference type="InterPro" id="IPR017583">
    <property type="entry name" value="Tagatose/fructose_Pkinase"/>
</dbReference>
<protein>
    <recommendedName>
        <fullName evidence="6">Phosphofructokinase</fullName>
    </recommendedName>
</protein>
<keyword evidence="2 6" id="KW-0808">Transferase</keyword>
<name>A0A1H2PK25_9BURK</name>
<dbReference type="RefSeq" id="WP_091904369.1">
    <property type="nucleotide sequence ID" value="NZ_FNLO01000001.1"/>
</dbReference>
<dbReference type="Proteomes" id="UP000243719">
    <property type="component" value="Unassembled WGS sequence"/>
</dbReference>
<evidence type="ECO:0000259" key="7">
    <source>
        <dbReference type="Pfam" id="PF00294"/>
    </source>
</evidence>
<dbReference type="PIRSF" id="PIRSF000535">
    <property type="entry name" value="1PFK/6PFK/LacC"/>
    <property type="match status" value="1"/>
</dbReference>
<dbReference type="InterPro" id="IPR002173">
    <property type="entry name" value="Carboh/pur_kinase_PfkB_CS"/>
</dbReference>
<evidence type="ECO:0000256" key="2">
    <source>
        <dbReference type="ARBA" id="ARBA00022679"/>
    </source>
</evidence>
<dbReference type="SUPFAM" id="SSF53613">
    <property type="entry name" value="Ribokinase-like"/>
    <property type="match status" value="1"/>
</dbReference>
<feature type="domain" description="Carbohydrate kinase PfkB" evidence="7">
    <location>
        <begin position="35"/>
        <end position="321"/>
    </location>
</feature>
<dbReference type="GO" id="GO:0008443">
    <property type="term" value="F:phosphofructokinase activity"/>
    <property type="evidence" value="ECO:0007669"/>
    <property type="project" value="TreeGrafter"/>
</dbReference>
<evidence type="ECO:0000256" key="3">
    <source>
        <dbReference type="ARBA" id="ARBA00022741"/>
    </source>
</evidence>
<reference evidence="9" key="1">
    <citation type="submission" date="2016-09" db="EMBL/GenBank/DDBJ databases">
        <authorList>
            <person name="Varghese N."/>
            <person name="Submissions S."/>
        </authorList>
    </citation>
    <scope>NUCLEOTIDE SEQUENCE [LARGE SCALE GENOMIC DNA]</scope>
    <source>
        <strain evidence="9">JS23</strain>
    </source>
</reference>
<dbReference type="InterPro" id="IPR029056">
    <property type="entry name" value="Ribokinase-like"/>
</dbReference>
<evidence type="ECO:0000256" key="1">
    <source>
        <dbReference type="ARBA" id="ARBA00010688"/>
    </source>
</evidence>
<evidence type="ECO:0000313" key="8">
    <source>
        <dbReference type="EMBL" id="SDV46747.1"/>
    </source>
</evidence>
<dbReference type="Gene3D" id="3.40.1190.20">
    <property type="match status" value="1"/>
</dbReference>
<dbReference type="InterPro" id="IPR011611">
    <property type="entry name" value="PfkB_dom"/>
</dbReference>
<keyword evidence="9" id="KW-1185">Reference proteome</keyword>
<evidence type="ECO:0000256" key="4">
    <source>
        <dbReference type="ARBA" id="ARBA00022777"/>
    </source>
</evidence>
<dbReference type="OrthoDB" id="9801219at2"/>
<dbReference type="CDD" id="cd01164">
    <property type="entry name" value="FruK_PfkB_like"/>
    <property type="match status" value="1"/>
</dbReference>
<dbReference type="PROSITE" id="PS00584">
    <property type="entry name" value="PFKB_KINASES_2"/>
    <property type="match status" value="1"/>
</dbReference>
<accession>A0A1H2PK25</accession>
<keyword evidence="3" id="KW-0547">Nucleotide-binding</keyword>
<evidence type="ECO:0000313" key="9">
    <source>
        <dbReference type="Proteomes" id="UP000243719"/>
    </source>
</evidence>
<keyword evidence="5" id="KW-0067">ATP-binding</keyword>
<dbReference type="EMBL" id="FNLO01000001">
    <property type="protein sequence ID" value="SDV46747.1"/>
    <property type="molecule type" value="Genomic_DNA"/>
</dbReference>
<keyword evidence="4 8" id="KW-0418">Kinase</keyword>
<sequence>MNDEPQRKTAGRAQAPGCRQPVVCVTAHPALDQTVQLARLVAGEVHRASSSRLDAGGKGVNVAACLADYDCETISTGLLGTLNAAPFEALFAAKGMSECFLRGPASCRTNIKIVDLARGETTDINVPGTVADSDRLAALADRVVALAEPGRWIVLAGSLPPGAPEDWYGSLLPRLRARGALVALDTSGAPLRLALQADRQALPTLIKPNRAELSELLGAPLGDEASLRAAAETLLARGVAAVVVSLGAAGAFGLRRAPAADWDCEGFVATPLPVEPLSTVGAGDAFLAGLIASLIEQREWAECGRRATAFAAGKLARIGPHLPSRDTLDALAARVRVRAFRCALYGTASVAGSSGTT</sequence>
<organism evidence="8 9">
    <name type="scientific">Chitinasiproducens palmae</name>
    <dbReference type="NCBI Taxonomy" id="1770053"/>
    <lineage>
        <taxon>Bacteria</taxon>
        <taxon>Pseudomonadati</taxon>
        <taxon>Pseudomonadota</taxon>
        <taxon>Betaproteobacteria</taxon>
        <taxon>Burkholderiales</taxon>
        <taxon>Burkholderiaceae</taxon>
        <taxon>Chitinasiproducens</taxon>
    </lineage>
</organism>
<dbReference type="GO" id="GO:0005829">
    <property type="term" value="C:cytosol"/>
    <property type="evidence" value="ECO:0007669"/>
    <property type="project" value="TreeGrafter"/>
</dbReference>
<dbReference type="Pfam" id="PF00294">
    <property type="entry name" value="PfkB"/>
    <property type="match status" value="1"/>
</dbReference>
<evidence type="ECO:0000256" key="6">
    <source>
        <dbReference type="PIRNR" id="PIRNR000535"/>
    </source>
</evidence>
<evidence type="ECO:0000256" key="5">
    <source>
        <dbReference type="ARBA" id="ARBA00022840"/>
    </source>
</evidence>
<gene>
    <name evidence="8" type="ORF">SAMN05216551_101602</name>
</gene>
<dbReference type="GO" id="GO:0005524">
    <property type="term" value="F:ATP binding"/>
    <property type="evidence" value="ECO:0007669"/>
    <property type="project" value="UniProtKB-KW"/>
</dbReference>
<dbReference type="AlphaFoldDB" id="A0A1H2PK25"/>
<dbReference type="PANTHER" id="PTHR46566">
    <property type="entry name" value="1-PHOSPHOFRUCTOKINASE-RELATED"/>
    <property type="match status" value="1"/>
</dbReference>